<evidence type="ECO:0000313" key="1">
    <source>
        <dbReference type="EMBL" id="RHG24667.1"/>
    </source>
</evidence>
<comment type="caution">
    <text evidence="1">The sequence shown here is derived from an EMBL/GenBank/DDBJ whole genome shotgun (WGS) entry which is preliminary data.</text>
</comment>
<proteinExistence type="predicted"/>
<keyword evidence="2" id="KW-1185">Reference proteome</keyword>
<sequence length="108" mass="12828">MKINGIKQLTDAVYDKAKEMNHPIRKHETYWAMKAFMEVMVDVIREDGYLRIYDILILERKWKNAKTYGNFGRGVVRKEGKYVPSIRFGRRMNRVAQEKADEGEEEVE</sequence>
<protein>
    <submittedName>
        <fullName evidence="1">Uncharacterized protein</fullName>
    </submittedName>
</protein>
<organism evidence="1 2">
    <name type="scientific">Dorea longicatena</name>
    <dbReference type="NCBI Taxonomy" id="88431"/>
    <lineage>
        <taxon>Bacteria</taxon>
        <taxon>Bacillati</taxon>
        <taxon>Bacillota</taxon>
        <taxon>Clostridia</taxon>
        <taxon>Lachnospirales</taxon>
        <taxon>Lachnospiraceae</taxon>
        <taxon>Dorea</taxon>
    </lineage>
</organism>
<dbReference type="RefSeq" id="WP_118225159.1">
    <property type="nucleotide sequence ID" value="NZ_QRIC01000022.1"/>
</dbReference>
<dbReference type="EMBL" id="QRIC01000022">
    <property type="protein sequence ID" value="RHG24667.1"/>
    <property type="molecule type" value="Genomic_DNA"/>
</dbReference>
<gene>
    <name evidence="1" type="ORF">DW265_09875</name>
</gene>
<dbReference type="GO" id="GO:0003677">
    <property type="term" value="F:DNA binding"/>
    <property type="evidence" value="ECO:0007669"/>
    <property type="project" value="InterPro"/>
</dbReference>
<dbReference type="AlphaFoldDB" id="A0A414STA1"/>
<dbReference type="InterPro" id="IPR010992">
    <property type="entry name" value="IHF-like_DNA-bd_dom_sf"/>
</dbReference>
<dbReference type="Gene3D" id="4.10.520.10">
    <property type="entry name" value="IHF-like DNA-binding proteins"/>
    <property type="match status" value="1"/>
</dbReference>
<evidence type="ECO:0000313" key="2">
    <source>
        <dbReference type="Proteomes" id="UP000284095"/>
    </source>
</evidence>
<dbReference type="Proteomes" id="UP000284095">
    <property type="component" value="Unassembled WGS sequence"/>
</dbReference>
<dbReference type="SUPFAM" id="SSF47729">
    <property type="entry name" value="IHF-like DNA-binding proteins"/>
    <property type="match status" value="1"/>
</dbReference>
<accession>A0A414STA1</accession>
<name>A0A414STA1_9FIRM</name>
<reference evidence="1 2" key="1">
    <citation type="submission" date="2018-08" db="EMBL/GenBank/DDBJ databases">
        <title>A genome reference for cultivated species of the human gut microbiota.</title>
        <authorList>
            <person name="Zou Y."/>
            <person name="Xue W."/>
            <person name="Luo G."/>
        </authorList>
    </citation>
    <scope>NUCLEOTIDE SEQUENCE [LARGE SCALE GENOMIC DNA]</scope>
    <source>
        <strain evidence="1 2">AM22-22</strain>
    </source>
</reference>